<keyword evidence="3" id="KW-1185">Reference proteome</keyword>
<accession>A0A8J7IAB1</accession>
<dbReference type="RefSeq" id="WP_225896127.1">
    <property type="nucleotide sequence ID" value="NZ_CAWPUQ010000255.1"/>
</dbReference>
<dbReference type="InterPro" id="IPR001279">
    <property type="entry name" value="Metallo-B-lactamas"/>
</dbReference>
<dbReference type="Gene3D" id="3.60.15.10">
    <property type="entry name" value="Ribonuclease Z/Hydroxyacylglutathione hydrolase-like"/>
    <property type="match status" value="1"/>
</dbReference>
<dbReference type="Proteomes" id="UP000662314">
    <property type="component" value="Unassembled WGS sequence"/>
</dbReference>
<feature type="domain" description="Metallo-beta-lactamase" evidence="1">
    <location>
        <begin position="14"/>
        <end position="202"/>
    </location>
</feature>
<dbReference type="SMART" id="SM00849">
    <property type="entry name" value="Lactamase_B"/>
    <property type="match status" value="1"/>
</dbReference>
<dbReference type="PANTHER" id="PTHR30619">
    <property type="entry name" value="DNA INTERNALIZATION/COMPETENCE PROTEIN COMEC/REC2"/>
    <property type="match status" value="1"/>
</dbReference>
<proteinExistence type="predicted"/>
<evidence type="ECO:0000259" key="1">
    <source>
        <dbReference type="SMART" id="SM00849"/>
    </source>
</evidence>
<dbReference type="EMBL" id="JAECZA010000316">
    <property type="protein sequence ID" value="MBH8578234.1"/>
    <property type="molecule type" value="Genomic_DNA"/>
</dbReference>
<dbReference type="PANTHER" id="PTHR30619:SF1">
    <property type="entry name" value="RECOMBINATION PROTEIN 2"/>
    <property type="match status" value="1"/>
</dbReference>
<dbReference type="AlphaFoldDB" id="A0A8J7IAB1"/>
<reference evidence="2 3" key="1">
    <citation type="journal article" date="2021" name="Int. J. Syst. Evol. Microbiol.">
        <title>Amazonocrinis nigriterrae gen. nov., sp. nov., Atlanticothrix silvestris gen. nov., sp. nov. and Dendronalium phyllosphericum gen. nov., sp. nov., nostocacean cyanobacteria from Brazilian environments.</title>
        <authorList>
            <person name="Alvarenga D.O."/>
            <person name="Andreote A.P.D."/>
            <person name="Branco L.H.Z."/>
            <person name="Delbaje E."/>
            <person name="Cruz R.B."/>
            <person name="Varani A.M."/>
            <person name="Fiore M.F."/>
        </authorList>
    </citation>
    <scope>NUCLEOTIDE SEQUENCE [LARGE SCALE GENOMIC DNA]</scope>
    <source>
        <strain evidence="2 3">CENA369</strain>
    </source>
</reference>
<organism evidence="2 3">
    <name type="scientific">Dendronalium phyllosphericum CENA369</name>
    <dbReference type="NCBI Taxonomy" id="1725256"/>
    <lineage>
        <taxon>Bacteria</taxon>
        <taxon>Bacillati</taxon>
        <taxon>Cyanobacteriota</taxon>
        <taxon>Cyanophyceae</taxon>
        <taxon>Nostocales</taxon>
        <taxon>Nostocaceae</taxon>
        <taxon>Dendronalium</taxon>
        <taxon>Dendronalium phyllosphericum</taxon>
    </lineage>
</organism>
<evidence type="ECO:0000313" key="3">
    <source>
        <dbReference type="Proteomes" id="UP000662314"/>
    </source>
</evidence>
<comment type="caution">
    <text evidence="2">The sequence shown here is derived from an EMBL/GenBank/DDBJ whole genome shotgun (WGS) entry which is preliminary data.</text>
</comment>
<gene>
    <name evidence="2" type="ORF">I8752_35885</name>
</gene>
<name>A0A8J7IAB1_9NOST</name>
<dbReference type="InterPro" id="IPR036866">
    <property type="entry name" value="RibonucZ/Hydroxyglut_hydro"/>
</dbReference>
<evidence type="ECO:0000313" key="2">
    <source>
        <dbReference type="EMBL" id="MBH8578234.1"/>
    </source>
</evidence>
<protein>
    <submittedName>
        <fullName evidence="2">MBL fold metallo-hydrolase</fullName>
    </submittedName>
</protein>
<dbReference type="InterPro" id="IPR052159">
    <property type="entry name" value="Competence_DNA_uptake"/>
</dbReference>
<sequence length="339" mass="36719">MTDSPELIILDVGHGNCALIRDANDVIVIDCPPGGTLVETLEYLSIKEILHILISHSDADHIAGMIDLLSNEDIKIHNVHINPDAIKKSEIWKDVRYALKDARLRGTKVSSELTTAKTGSLNIGTVNIEVLAPTPELNLSGAGGTDLQGRRLTSNSISAVIGIVHDSHRVAILAADIDNVGFDNLIQDQKSLSADILVFPHHGGKPGSADPKIFAQQFCTFIQPKLIIFSIDRNRFNNPRIEIVEGIISSVPDAHILCTQLSKQCTTSLPSSKPTHLNTLPARGLNSNSCCGGTITIKIDGSKTTYAEMALHKEFIINQVTSPICRKFLSIFEPDSVSI</sequence>
<dbReference type="Pfam" id="PF00753">
    <property type="entry name" value="Lactamase_B"/>
    <property type="match status" value="1"/>
</dbReference>
<dbReference type="SUPFAM" id="SSF56281">
    <property type="entry name" value="Metallo-hydrolase/oxidoreductase"/>
    <property type="match status" value="1"/>
</dbReference>